<dbReference type="EMBL" id="JABCUS010000037">
    <property type="protein sequence ID" value="NMX04419.1"/>
    <property type="molecule type" value="Genomic_DNA"/>
</dbReference>
<dbReference type="GO" id="GO:0009307">
    <property type="term" value="P:DNA restriction-modification system"/>
    <property type="evidence" value="ECO:0007669"/>
    <property type="project" value="UniProtKB-KW"/>
</dbReference>
<evidence type="ECO:0000313" key="5">
    <source>
        <dbReference type="EMBL" id="NMX04419.1"/>
    </source>
</evidence>
<dbReference type="CDD" id="cd17245">
    <property type="entry name" value="RMtype1_S_TteMORF1547P-TRD2-CR2_Aco12261I-TRD1-CR1_like"/>
    <property type="match status" value="1"/>
</dbReference>
<dbReference type="Pfam" id="PF01420">
    <property type="entry name" value="Methylase_S"/>
    <property type="match status" value="2"/>
</dbReference>
<organism evidence="5 6">
    <name type="scientific">Mobiluncus mulieris</name>
    <dbReference type="NCBI Taxonomy" id="2052"/>
    <lineage>
        <taxon>Bacteria</taxon>
        <taxon>Bacillati</taxon>
        <taxon>Actinomycetota</taxon>
        <taxon>Actinomycetes</taxon>
        <taxon>Actinomycetales</taxon>
        <taxon>Actinomycetaceae</taxon>
        <taxon>Mobiluncus</taxon>
    </lineage>
</organism>
<evidence type="ECO:0000256" key="2">
    <source>
        <dbReference type="ARBA" id="ARBA00022747"/>
    </source>
</evidence>
<dbReference type="PANTHER" id="PTHR30408:SF12">
    <property type="entry name" value="TYPE I RESTRICTION ENZYME MJAVIII SPECIFICITY SUBUNIT"/>
    <property type="match status" value="1"/>
</dbReference>
<dbReference type="CDD" id="cd17253">
    <property type="entry name" value="RMtype1_S_Eco933I-TRD2-CR2_like"/>
    <property type="match status" value="1"/>
</dbReference>
<dbReference type="InterPro" id="IPR000055">
    <property type="entry name" value="Restrct_endonuc_typeI_TRD"/>
</dbReference>
<comment type="caution">
    <text evidence="5">The sequence shown here is derived from an EMBL/GenBank/DDBJ whole genome shotgun (WGS) entry which is preliminary data.</text>
</comment>
<evidence type="ECO:0000313" key="6">
    <source>
        <dbReference type="Proteomes" id="UP000575397"/>
    </source>
</evidence>
<dbReference type="RefSeq" id="WP_169763282.1">
    <property type="nucleotide sequence ID" value="NZ_JABCUQ010000036.1"/>
</dbReference>
<feature type="domain" description="Type I restriction modification DNA specificity" evidence="4">
    <location>
        <begin position="195"/>
        <end position="361"/>
    </location>
</feature>
<gene>
    <name evidence="5" type="ORF">HHJ77_11040</name>
</gene>
<dbReference type="InterPro" id="IPR044946">
    <property type="entry name" value="Restrct_endonuc_typeI_TRD_sf"/>
</dbReference>
<evidence type="ECO:0000256" key="1">
    <source>
        <dbReference type="ARBA" id="ARBA00010923"/>
    </source>
</evidence>
<dbReference type="AlphaFoldDB" id="A0A7Y0UVT2"/>
<name>A0A7Y0UVT2_9ACTO</name>
<feature type="domain" description="Type I restriction modification DNA specificity" evidence="4">
    <location>
        <begin position="11"/>
        <end position="155"/>
    </location>
</feature>
<protein>
    <recommendedName>
        <fullName evidence="4">Type I restriction modification DNA specificity domain-containing protein</fullName>
    </recommendedName>
</protein>
<proteinExistence type="inferred from homology"/>
<sequence length="385" mass="43238">MTNKPQFVGEKQSVALKDSCVLIMGQSPSSDSYNISGDGLPFYQGNADFGEESPVPRYWCTSPKKIAEKGDILISVRAPIGAINIAGEKCCIGRGVAAIRPNQEVMSTDFLCHQLISSRSKLESMGTGSTFKAIGKKALSDFPVAIYPKDTQKAIEQQFIWIKKQIKAVNSQLDQLDSLVKSRFVEMFGDPKLEPNKWEVKPLGDVCSTRLGKMLDAKRQTGECSYPYLANTNVQWFHFELSDLRRMDFSDEDRVEFALTNGDVLVTEGGEIGRCAIWREELKDCYFQKAVHRVRCNADCLLPEYFTWCFKMKSDLGLFEPYASRSTIAHLTGKKIKQVPIPLPPLALQKDFVTFVTQVDKSRFVYLGSERNEVLSILDVVAYVC</sequence>
<reference evidence="5 6" key="1">
    <citation type="submission" date="2020-04" db="EMBL/GenBank/DDBJ databases">
        <title>Antimicrobial susceptibility and clonality of vaginal-derived multi-drug resistant Mobiluncus isolates in China.</title>
        <authorList>
            <person name="Zhang X."/>
        </authorList>
    </citation>
    <scope>NUCLEOTIDE SEQUENCE [LARGE SCALE GENOMIC DNA]</scope>
    <source>
        <strain evidence="5 6">12</strain>
    </source>
</reference>
<accession>A0A7Y0UVT2</accession>
<dbReference type="SUPFAM" id="SSF116734">
    <property type="entry name" value="DNA methylase specificity domain"/>
    <property type="match status" value="2"/>
</dbReference>
<keyword evidence="2" id="KW-0680">Restriction system</keyword>
<dbReference type="GO" id="GO:0003677">
    <property type="term" value="F:DNA binding"/>
    <property type="evidence" value="ECO:0007669"/>
    <property type="project" value="UniProtKB-KW"/>
</dbReference>
<dbReference type="InterPro" id="IPR052021">
    <property type="entry name" value="Type-I_RS_S_subunit"/>
</dbReference>
<evidence type="ECO:0000256" key="3">
    <source>
        <dbReference type="ARBA" id="ARBA00023125"/>
    </source>
</evidence>
<comment type="similarity">
    <text evidence="1">Belongs to the type-I restriction system S methylase family.</text>
</comment>
<dbReference type="Proteomes" id="UP000575397">
    <property type="component" value="Unassembled WGS sequence"/>
</dbReference>
<dbReference type="PANTHER" id="PTHR30408">
    <property type="entry name" value="TYPE-1 RESTRICTION ENZYME ECOKI SPECIFICITY PROTEIN"/>
    <property type="match status" value="1"/>
</dbReference>
<dbReference type="Gene3D" id="3.90.220.20">
    <property type="entry name" value="DNA methylase specificity domains"/>
    <property type="match status" value="2"/>
</dbReference>
<keyword evidence="3" id="KW-0238">DNA-binding</keyword>
<evidence type="ECO:0000259" key="4">
    <source>
        <dbReference type="Pfam" id="PF01420"/>
    </source>
</evidence>